<feature type="non-terminal residue" evidence="1">
    <location>
        <position position="35"/>
    </location>
</feature>
<dbReference type="AlphaFoldDB" id="X0XUP0"/>
<gene>
    <name evidence="1" type="ORF">S01H1_86260</name>
</gene>
<reference evidence="1" key="1">
    <citation type="journal article" date="2014" name="Front. Microbiol.">
        <title>High frequency of phylogenetically diverse reductive dehalogenase-homologous genes in deep subseafloor sedimentary metagenomes.</title>
        <authorList>
            <person name="Kawai M."/>
            <person name="Futagami T."/>
            <person name="Toyoda A."/>
            <person name="Takaki Y."/>
            <person name="Nishi S."/>
            <person name="Hori S."/>
            <person name="Arai W."/>
            <person name="Tsubouchi T."/>
            <person name="Morono Y."/>
            <person name="Uchiyama I."/>
            <person name="Ito T."/>
            <person name="Fujiyama A."/>
            <person name="Inagaki F."/>
            <person name="Takami H."/>
        </authorList>
    </citation>
    <scope>NUCLEOTIDE SEQUENCE</scope>
    <source>
        <strain evidence="1">Expedition CK06-06</strain>
    </source>
</reference>
<protein>
    <submittedName>
        <fullName evidence="1">Uncharacterized protein</fullName>
    </submittedName>
</protein>
<proteinExistence type="predicted"/>
<organism evidence="1">
    <name type="scientific">marine sediment metagenome</name>
    <dbReference type="NCBI Taxonomy" id="412755"/>
    <lineage>
        <taxon>unclassified sequences</taxon>
        <taxon>metagenomes</taxon>
        <taxon>ecological metagenomes</taxon>
    </lineage>
</organism>
<dbReference type="EMBL" id="BARS01059655">
    <property type="protein sequence ID" value="GAG47050.1"/>
    <property type="molecule type" value="Genomic_DNA"/>
</dbReference>
<name>X0XUP0_9ZZZZ</name>
<feature type="non-terminal residue" evidence="1">
    <location>
        <position position="1"/>
    </location>
</feature>
<accession>X0XUP0</accession>
<comment type="caution">
    <text evidence="1">The sequence shown here is derived from an EMBL/GenBank/DDBJ whole genome shotgun (WGS) entry which is preliminary data.</text>
</comment>
<sequence>GGFFGAILGILFTFFTSRLGGWYTIQSWDITGACL</sequence>
<evidence type="ECO:0000313" key="1">
    <source>
        <dbReference type="EMBL" id="GAG47050.1"/>
    </source>
</evidence>